<keyword evidence="3" id="KW-1185">Reference proteome</keyword>
<evidence type="ECO:0000313" key="2">
    <source>
        <dbReference type="EMBL" id="KIK23632.1"/>
    </source>
</evidence>
<name>A0A0C9ZMN0_9AGAM</name>
<reference evidence="2 3" key="1">
    <citation type="submission" date="2014-04" db="EMBL/GenBank/DDBJ databases">
        <authorList>
            <consortium name="DOE Joint Genome Institute"/>
            <person name="Kuo A."/>
            <person name="Kohler A."/>
            <person name="Costa M.D."/>
            <person name="Nagy L.G."/>
            <person name="Floudas D."/>
            <person name="Copeland A."/>
            <person name="Barry K.W."/>
            <person name="Cichocki N."/>
            <person name="Veneault-Fourrey C."/>
            <person name="LaButti K."/>
            <person name="Lindquist E.A."/>
            <person name="Lipzen A."/>
            <person name="Lundell T."/>
            <person name="Morin E."/>
            <person name="Murat C."/>
            <person name="Sun H."/>
            <person name="Tunlid A."/>
            <person name="Henrissat B."/>
            <person name="Grigoriev I.V."/>
            <person name="Hibbett D.S."/>
            <person name="Martin F."/>
            <person name="Nordberg H.P."/>
            <person name="Cantor M.N."/>
            <person name="Hua S.X."/>
        </authorList>
    </citation>
    <scope>NUCLEOTIDE SEQUENCE [LARGE SCALE GENOMIC DNA]</scope>
    <source>
        <strain evidence="2 3">441</strain>
    </source>
</reference>
<protein>
    <submittedName>
        <fullName evidence="2">Uncharacterized protein</fullName>
    </submittedName>
</protein>
<evidence type="ECO:0000313" key="3">
    <source>
        <dbReference type="Proteomes" id="UP000054018"/>
    </source>
</evidence>
<accession>A0A0C9ZMN0</accession>
<reference evidence="3" key="2">
    <citation type="submission" date="2015-01" db="EMBL/GenBank/DDBJ databases">
        <title>Evolutionary Origins and Diversification of the Mycorrhizal Mutualists.</title>
        <authorList>
            <consortium name="DOE Joint Genome Institute"/>
            <consortium name="Mycorrhizal Genomics Consortium"/>
            <person name="Kohler A."/>
            <person name="Kuo A."/>
            <person name="Nagy L.G."/>
            <person name="Floudas D."/>
            <person name="Copeland A."/>
            <person name="Barry K.W."/>
            <person name="Cichocki N."/>
            <person name="Veneault-Fourrey C."/>
            <person name="LaButti K."/>
            <person name="Lindquist E.A."/>
            <person name="Lipzen A."/>
            <person name="Lundell T."/>
            <person name="Morin E."/>
            <person name="Murat C."/>
            <person name="Riley R."/>
            <person name="Ohm R."/>
            <person name="Sun H."/>
            <person name="Tunlid A."/>
            <person name="Henrissat B."/>
            <person name="Grigoriev I.V."/>
            <person name="Hibbett D.S."/>
            <person name="Martin F."/>
        </authorList>
    </citation>
    <scope>NUCLEOTIDE SEQUENCE [LARGE SCALE GENOMIC DNA]</scope>
    <source>
        <strain evidence="3">441</strain>
    </source>
</reference>
<keyword evidence="1" id="KW-0812">Transmembrane</keyword>
<dbReference type="EMBL" id="KN833724">
    <property type="protein sequence ID" value="KIK23632.1"/>
    <property type="molecule type" value="Genomic_DNA"/>
</dbReference>
<evidence type="ECO:0000256" key="1">
    <source>
        <dbReference type="SAM" id="Phobius"/>
    </source>
</evidence>
<sequence>MDWCLPAKWFFLHFFISFCSYHLSFLCFLSLTSQTWQLCALDSAAGPQLECRLLNPTYKGILLIGSSV</sequence>
<gene>
    <name evidence="2" type="ORF">PISMIDRAFT_450662</name>
</gene>
<keyword evidence="1" id="KW-1133">Transmembrane helix</keyword>
<feature type="transmembrane region" description="Helical" evidence="1">
    <location>
        <begin position="12"/>
        <end position="31"/>
    </location>
</feature>
<dbReference type="HOGENOM" id="CLU_2794911_0_0_1"/>
<keyword evidence="1" id="KW-0472">Membrane</keyword>
<organism evidence="2 3">
    <name type="scientific">Pisolithus microcarpus 441</name>
    <dbReference type="NCBI Taxonomy" id="765257"/>
    <lineage>
        <taxon>Eukaryota</taxon>
        <taxon>Fungi</taxon>
        <taxon>Dikarya</taxon>
        <taxon>Basidiomycota</taxon>
        <taxon>Agaricomycotina</taxon>
        <taxon>Agaricomycetes</taxon>
        <taxon>Agaricomycetidae</taxon>
        <taxon>Boletales</taxon>
        <taxon>Sclerodermatineae</taxon>
        <taxon>Pisolithaceae</taxon>
        <taxon>Pisolithus</taxon>
    </lineage>
</organism>
<dbReference type="AlphaFoldDB" id="A0A0C9ZMN0"/>
<proteinExistence type="predicted"/>
<dbReference type="Proteomes" id="UP000054018">
    <property type="component" value="Unassembled WGS sequence"/>
</dbReference>